<dbReference type="EMBL" id="VSSQ01064112">
    <property type="protein sequence ID" value="MPN17083.1"/>
    <property type="molecule type" value="Genomic_DNA"/>
</dbReference>
<sequence>MNMLKEKLLFDAGTAAYWSEDYKNALDSFNAILENKNTAYFYDANFARADVYSKMKKYDSAREDYTAVASTATMAKQYSTYNKAQCLIGDAHLEEKNMLKAMAAFNIIAAPAFAQDDTFAMKFPSEEAKAKYEKEMEASREWLEYAIYRAAYCASILGRNDDKAKMTEKYKKNFPEGRFIKDLGKLPPADPQYQQPATP</sequence>
<comment type="caution">
    <text evidence="2">The sequence shown here is derived from an EMBL/GenBank/DDBJ whole genome shotgun (WGS) entry which is preliminary data.</text>
</comment>
<feature type="region of interest" description="Disordered" evidence="1">
    <location>
        <begin position="179"/>
        <end position="199"/>
    </location>
</feature>
<reference evidence="2" key="1">
    <citation type="submission" date="2019-08" db="EMBL/GenBank/DDBJ databases">
        <authorList>
            <person name="Kucharzyk K."/>
            <person name="Murdoch R.W."/>
            <person name="Higgins S."/>
            <person name="Loffler F."/>
        </authorList>
    </citation>
    <scope>NUCLEOTIDE SEQUENCE</scope>
</reference>
<accession>A0A645FYU7</accession>
<evidence type="ECO:0000313" key="2">
    <source>
        <dbReference type="EMBL" id="MPN17083.1"/>
    </source>
</evidence>
<proteinExistence type="predicted"/>
<evidence type="ECO:0000256" key="1">
    <source>
        <dbReference type="SAM" id="MobiDB-lite"/>
    </source>
</evidence>
<dbReference type="SUPFAM" id="SSF48452">
    <property type="entry name" value="TPR-like"/>
    <property type="match status" value="1"/>
</dbReference>
<dbReference type="AlphaFoldDB" id="A0A645FYU7"/>
<dbReference type="InterPro" id="IPR011990">
    <property type="entry name" value="TPR-like_helical_dom_sf"/>
</dbReference>
<organism evidence="2">
    <name type="scientific">bioreactor metagenome</name>
    <dbReference type="NCBI Taxonomy" id="1076179"/>
    <lineage>
        <taxon>unclassified sequences</taxon>
        <taxon>metagenomes</taxon>
        <taxon>ecological metagenomes</taxon>
    </lineage>
</organism>
<evidence type="ECO:0008006" key="3">
    <source>
        <dbReference type="Google" id="ProtNLM"/>
    </source>
</evidence>
<gene>
    <name evidence="2" type="ORF">SDC9_164433</name>
</gene>
<protein>
    <recommendedName>
        <fullName evidence="3">Tetratricopeptide repeat protein</fullName>
    </recommendedName>
</protein>
<name>A0A645FYU7_9ZZZZ</name>
<dbReference type="Gene3D" id="1.25.40.10">
    <property type="entry name" value="Tetratricopeptide repeat domain"/>
    <property type="match status" value="1"/>
</dbReference>